<organism evidence="2 3">
    <name type="scientific">Caldimonas mangrovi</name>
    <dbReference type="NCBI Taxonomy" id="2944811"/>
    <lineage>
        <taxon>Bacteria</taxon>
        <taxon>Pseudomonadati</taxon>
        <taxon>Pseudomonadota</taxon>
        <taxon>Betaproteobacteria</taxon>
        <taxon>Burkholderiales</taxon>
        <taxon>Sphaerotilaceae</taxon>
        <taxon>Caldimonas</taxon>
    </lineage>
</organism>
<evidence type="ECO:0000313" key="3">
    <source>
        <dbReference type="Proteomes" id="UP001165541"/>
    </source>
</evidence>
<proteinExistence type="predicted"/>
<protein>
    <recommendedName>
        <fullName evidence="4">DUF58 domain-containing protein</fullName>
    </recommendedName>
</protein>
<gene>
    <name evidence="2" type="ORF">M8A51_01095</name>
</gene>
<keyword evidence="1" id="KW-0812">Transmembrane</keyword>
<sequence length="90" mass="9800">MPTFFRRFSLSVLSVLAVLAGALFAVSLFAAGLLAMLGITAWSLLRGRRPASVRWRTAGTMRARAAPGDADVVDVVVREVQGPERRLMRD</sequence>
<keyword evidence="1" id="KW-0472">Membrane</keyword>
<keyword evidence="3" id="KW-1185">Reference proteome</keyword>
<evidence type="ECO:0008006" key="4">
    <source>
        <dbReference type="Google" id="ProtNLM"/>
    </source>
</evidence>
<reference evidence="2" key="1">
    <citation type="submission" date="2022-05" db="EMBL/GenBank/DDBJ databases">
        <title>Schlegelella sp. nov., isolated from mangrove soil.</title>
        <authorList>
            <person name="Liu Y."/>
            <person name="Ge X."/>
            <person name="Liu W."/>
        </authorList>
    </citation>
    <scope>NUCLEOTIDE SEQUENCE</scope>
    <source>
        <strain evidence="2">S2-27</strain>
    </source>
</reference>
<evidence type="ECO:0000313" key="2">
    <source>
        <dbReference type="EMBL" id="MCM5678126.1"/>
    </source>
</evidence>
<dbReference type="EMBL" id="JAMKFE010000001">
    <property type="protein sequence ID" value="MCM5678126.1"/>
    <property type="molecule type" value="Genomic_DNA"/>
</dbReference>
<accession>A0ABT0YHB1</accession>
<evidence type="ECO:0000256" key="1">
    <source>
        <dbReference type="SAM" id="Phobius"/>
    </source>
</evidence>
<feature type="transmembrane region" description="Helical" evidence="1">
    <location>
        <begin position="12"/>
        <end position="45"/>
    </location>
</feature>
<dbReference type="Proteomes" id="UP001165541">
    <property type="component" value="Unassembled WGS sequence"/>
</dbReference>
<keyword evidence="1" id="KW-1133">Transmembrane helix</keyword>
<name>A0ABT0YHB1_9BURK</name>
<dbReference type="RefSeq" id="WP_251776248.1">
    <property type="nucleotide sequence ID" value="NZ_JAMKFE010000001.1"/>
</dbReference>
<comment type="caution">
    <text evidence="2">The sequence shown here is derived from an EMBL/GenBank/DDBJ whole genome shotgun (WGS) entry which is preliminary data.</text>
</comment>